<comment type="caution">
    <text evidence="2">The sequence shown here is derived from an EMBL/GenBank/DDBJ whole genome shotgun (WGS) entry which is preliminary data.</text>
</comment>
<dbReference type="InterPro" id="IPR002696">
    <property type="entry name" value="Membr_insert_effic_factor_YidD"/>
</dbReference>
<feature type="chain" id="PRO_5016098425" evidence="1">
    <location>
        <begin position="25"/>
        <end position="167"/>
    </location>
</feature>
<evidence type="ECO:0000256" key="1">
    <source>
        <dbReference type="SAM" id="SignalP"/>
    </source>
</evidence>
<dbReference type="PANTHER" id="PTHR33383:SF1">
    <property type="entry name" value="MEMBRANE PROTEIN INSERTION EFFICIENCY FACTOR-RELATED"/>
    <property type="match status" value="1"/>
</dbReference>
<accession>A0A2W7NU69</accession>
<protein>
    <submittedName>
        <fullName evidence="2">Putative membrane protein insertion efficiency factor</fullName>
    </submittedName>
</protein>
<evidence type="ECO:0000313" key="2">
    <source>
        <dbReference type="EMBL" id="PZX16876.1"/>
    </source>
</evidence>
<name>A0A2W7NU69_9BACT</name>
<evidence type="ECO:0000313" key="3">
    <source>
        <dbReference type="Proteomes" id="UP000249239"/>
    </source>
</evidence>
<sequence length="167" mass="19469">MLRRSIKRCCFSIFFAFSFISLGAQNSSESTISSLSDLIIQRNRIDSSEVALVYNKNRDFYLKGEPLSRKLNPLNWFFGGMLYFYQEVLSNQFSADCLFYPTCSEFCKHAMRRHGLIRGLLLTSDRVARCNQISQSDLHPMKFDEKKRRFFDGVELYDGHNGCKLKE</sequence>
<dbReference type="SMART" id="SM01234">
    <property type="entry name" value="Haemolytic"/>
    <property type="match status" value="1"/>
</dbReference>
<feature type="signal peptide" evidence="1">
    <location>
        <begin position="1"/>
        <end position="24"/>
    </location>
</feature>
<dbReference type="Proteomes" id="UP000249239">
    <property type="component" value="Unassembled WGS sequence"/>
</dbReference>
<keyword evidence="1" id="KW-0732">Signal</keyword>
<reference evidence="2 3" key="1">
    <citation type="submission" date="2018-06" db="EMBL/GenBank/DDBJ databases">
        <title>Genomic Encyclopedia of Archaeal and Bacterial Type Strains, Phase II (KMG-II): from individual species to whole genera.</title>
        <authorList>
            <person name="Goeker M."/>
        </authorList>
    </citation>
    <scope>NUCLEOTIDE SEQUENCE [LARGE SCALE GENOMIC DNA]</scope>
    <source>
        <strain evidence="2 3">DSM 6779</strain>
    </source>
</reference>
<dbReference type="PANTHER" id="PTHR33383">
    <property type="entry name" value="MEMBRANE PROTEIN INSERTION EFFICIENCY FACTOR-RELATED"/>
    <property type="match status" value="1"/>
</dbReference>
<dbReference type="EMBL" id="QKZK01000011">
    <property type="protein sequence ID" value="PZX16876.1"/>
    <property type="molecule type" value="Genomic_DNA"/>
</dbReference>
<dbReference type="NCBIfam" id="TIGR00278">
    <property type="entry name" value="membrane protein insertion efficiency factor YidD"/>
    <property type="match status" value="1"/>
</dbReference>
<keyword evidence="3" id="KW-1185">Reference proteome</keyword>
<dbReference type="Pfam" id="PF01809">
    <property type="entry name" value="YidD"/>
    <property type="match status" value="1"/>
</dbReference>
<proteinExistence type="predicted"/>
<organism evidence="2 3">
    <name type="scientific">Breznakibacter xylanolyticus</name>
    <dbReference type="NCBI Taxonomy" id="990"/>
    <lineage>
        <taxon>Bacteria</taxon>
        <taxon>Pseudomonadati</taxon>
        <taxon>Bacteroidota</taxon>
        <taxon>Bacteroidia</taxon>
        <taxon>Marinilabiliales</taxon>
        <taxon>Marinilabiliaceae</taxon>
        <taxon>Breznakibacter</taxon>
    </lineage>
</organism>
<gene>
    <name evidence="2" type="ORF">LX69_01690</name>
</gene>
<dbReference type="AlphaFoldDB" id="A0A2W7NU69"/>